<proteinExistence type="predicted"/>
<keyword evidence="3" id="KW-1185">Reference proteome</keyword>
<evidence type="ECO:0000313" key="3">
    <source>
        <dbReference type="Proteomes" id="UP000747110"/>
    </source>
</evidence>
<dbReference type="Proteomes" id="UP000747110">
    <property type="component" value="Unassembled WGS sequence"/>
</dbReference>
<feature type="region of interest" description="Disordered" evidence="1">
    <location>
        <begin position="112"/>
        <end position="136"/>
    </location>
</feature>
<protein>
    <submittedName>
        <fullName evidence="2">Uncharacterized protein</fullName>
    </submittedName>
</protein>
<feature type="compositionally biased region" description="Acidic residues" evidence="1">
    <location>
        <begin position="35"/>
        <end position="50"/>
    </location>
</feature>
<evidence type="ECO:0000256" key="1">
    <source>
        <dbReference type="SAM" id="MobiDB-lite"/>
    </source>
</evidence>
<evidence type="ECO:0000313" key="2">
    <source>
        <dbReference type="EMBL" id="GIL83418.1"/>
    </source>
</evidence>
<dbReference type="OrthoDB" id="10248838at2759"/>
<name>A0A8J4CK22_9CHLO</name>
<feature type="region of interest" description="Disordered" evidence="1">
    <location>
        <begin position="29"/>
        <end position="68"/>
    </location>
</feature>
<dbReference type="EMBL" id="BNCP01000026">
    <property type="protein sequence ID" value="GIL83418.1"/>
    <property type="molecule type" value="Genomic_DNA"/>
</dbReference>
<reference evidence="2" key="1">
    <citation type="journal article" date="2021" name="Proc. Natl. Acad. Sci. U.S.A.">
        <title>Three genomes in the algal genus Volvox reveal the fate of a haploid sex-determining region after a transition to homothallism.</title>
        <authorList>
            <person name="Yamamoto K."/>
            <person name="Hamaji T."/>
            <person name="Kawai-Toyooka H."/>
            <person name="Matsuzaki R."/>
            <person name="Takahashi F."/>
            <person name="Nishimura Y."/>
            <person name="Kawachi M."/>
            <person name="Noguchi H."/>
            <person name="Minakuchi Y."/>
            <person name="Umen J.G."/>
            <person name="Toyoda A."/>
            <person name="Nozaki H."/>
        </authorList>
    </citation>
    <scope>NUCLEOTIDE SEQUENCE</scope>
    <source>
        <strain evidence="2">NIES-3786</strain>
    </source>
</reference>
<gene>
    <name evidence="2" type="ORF">Vretifemale_12246</name>
</gene>
<sequence>MFPVPSPCTTDGLLAGLWEFPGAIIQADARSGREIDEEEEEEEEADDDTTDVINAAPEPDKGNTGKNTWPTAVVAAGSTHTNSSTERQQASDALLRRLLGANVDLTGPGTAPAVAGSAPSDVGATQQPPHTHTHTHKHTLCVLARHDMGKYVHVFSHIRQTNYIQRVTAVFHGDMRRSSGLQWR</sequence>
<organism evidence="2 3">
    <name type="scientific">Volvox reticuliferus</name>
    <dbReference type="NCBI Taxonomy" id="1737510"/>
    <lineage>
        <taxon>Eukaryota</taxon>
        <taxon>Viridiplantae</taxon>
        <taxon>Chlorophyta</taxon>
        <taxon>core chlorophytes</taxon>
        <taxon>Chlorophyceae</taxon>
        <taxon>CS clade</taxon>
        <taxon>Chlamydomonadales</taxon>
        <taxon>Volvocaceae</taxon>
        <taxon>Volvox</taxon>
    </lineage>
</organism>
<dbReference type="Gene3D" id="3.90.79.10">
    <property type="entry name" value="Nucleoside Triphosphate Pyrophosphohydrolase"/>
    <property type="match status" value="1"/>
</dbReference>
<comment type="caution">
    <text evidence="2">The sequence shown here is derived from an EMBL/GenBank/DDBJ whole genome shotgun (WGS) entry which is preliminary data.</text>
</comment>
<accession>A0A8J4CK22</accession>
<dbReference type="AlphaFoldDB" id="A0A8J4CK22"/>